<reference evidence="1" key="1">
    <citation type="submission" date="2018-11" db="EMBL/GenBank/DDBJ databases">
        <title>The sequence and de novo assembly of Larimichthys crocea genome using PacBio and Hi-C technologies.</title>
        <authorList>
            <person name="Xu P."/>
            <person name="Chen B."/>
            <person name="Zhou Z."/>
            <person name="Ke Q."/>
            <person name="Wu Y."/>
            <person name="Bai H."/>
            <person name="Pu F."/>
        </authorList>
    </citation>
    <scope>NUCLEOTIDE SEQUENCE</scope>
    <source>
        <tissue evidence="1">Muscle</tissue>
    </source>
</reference>
<proteinExistence type="predicted"/>
<accession>A0ACD3QBM7</accession>
<sequence>MLRFSLIVCLSLIFGITAKPFKPGNKLTDEAYQDVVVSMDDKGKMSWGVEVEPPEDLDETDFAIDPRMKIWKNMMSSGQNKPLKAGEDSDKLFHPSMTDLIKFQMQNQGVSAFLSASEHSQKDDSLKLTEDSDKLLHSSVSDLLKMRIQNQGVSAFLSAAEPSQKDANMKSYQEPEEDRDDIDHPAFSDSLKLTEDSDKLLHSSVSDLLKMRIQNQGVSAFLSAADAQAEPSQKDANMKSYQEPEEDRDDIDHPAFSDSLKEPEQDWEKVVHEYLAPLTAQNKGGAKVHVVHSEPEMDKDELYHPNFQPVQMEPLGREVVGESAAARVEEPFQRKYNEPEEDLDDLYH</sequence>
<evidence type="ECO:0000313" key="1">
    <source>
        <dbReference type="EMBL" id="TMS04641.1"/>
    </source>
</evidence>
<keyword evidence="2" id="KW-1185">Reference proteome</keyword>
<gene>
    <name evidence="1" type="ORF">E3U43_009798</name>
</gene>
<dbReference type="EMBL" id="CM011694">
    <property type="protein sequence ID" value="TMS04641.1"/>
    <property type="molecule type" value="Genomic_DNA"/>
</dbReference>
<protein>
    <submittedName>
        <fullName evidence="1">Uncharacterized protein</fullName>
    </submittedName>
</protein>
<comment type="caution">
    <text evidence="1">The sequence shown here is derived from an EMBL/GenBank/DDBJ whole genome shotgun (WGS) entry which is preliminary data.</text>
</comment>
<dbReference type="Proteomes" id="UP000793456">
    <property type="component" value="Chromosome XXI"/>
</dbReference>
<evidence type="ECO:0000313" key="2">
    <source>
        <dbReference type="Proteomes" id="UP000793456"/>
    </source>
</evidence>
<name>A0ACD3QBM7_LARCR</name>
<organism evidence="1 2">
    <name type="scientific">Larimichthys crocea</name>
    <name type="common">Large yellow croaker</name>
    <name type="synonym">Pseudosciaena crocea</name>
    <dbReference type="NCBI Taxonomy" id="215358"/>
    <lineage>
        <taxon>Eukaryota</taxon>
        <taxon>Metazoa</taxon>
        <taxon>Chordata</taxon>
        <taxon>Craniata</taxon>
        <taxon>Vertebrata</taxon>
        <taxon>Euteleostomi</taxon>
        <taxon>Actinopterygii</taxon>
        <taxon>Neopterygii</taxon>
        <taxon>Teleostei</taxon>
        <taxon>Neoteleostei</taxon>
        <taxon>Acanthomorphata</taxon>
        <taxon>Eupercaria</taxon>
        <taxon>Sciaenidae</taxon>
        <taxon>Larimichthys</taxon>
    </lineage>
</organism>